<name>A0A8J4LVD4_9CHLO</name>
<evidence type="ECO:0000313" key="2">
    <source>
        <dbReference type="EMBL" id="GIM10962.1"/>
    </source>
</evidence>
<feature type="region of interest" description="Disordered" evidence="1">
    <location>
        <begin position="1"/>
        <end position="37"/>
    </location>
</feature>
<evidence type="ECO:0000313" key="3">
    <source>
        <dbReference type="Proteomes" id="UP000722791"/>
    </source>
</evidence>
<feature type="region of interest" description="Disordered" evidence="1">
    <location>
        <begin position="53"/>
        <end position="169"/>
    </location>
</feature>
<feature type="compositionally biased region" description="Low complexity" evidence="1">
    <location>
        <begin position="64"/>
        <end position="74"/>
    </location>
</feature>
<dbReference type="Proteomes" id="UP000722791">
    <property type="component" value="Unassembled WGS sequence"/>
</dbReference>
<dbReference type="AlphaFoldDB" id="A0A8J4LVD4"/>
<sequence>MEIQPFDEQGDGAYNPRDGLRSSLSSLSRESSGASSNFSELFNAWEAELELMDEVGKTQMPQRASGAAGASTSTNTRDAGVGLGDNGASTSASASGGGSGDADDIDAGIDSVTSIPSGSPHLSQTQSTPSLPSRKPRRLTTATSISSQSTTTNSPKTPGPPHRTSLAAGFGATSRGSCYSARSSVSRATWGSAQGWRRAAFVAGSIASAGNTRKPGSSTPGRDILLPRLPSPALDLIVPALPAATRAALRCTCKALRTLVDTHTHALTFRPDRRAADDLNRRGTKAFAVFPALRRATVVLAGSCSGPTGLTTAATA</sequence>
<feature type="non-terminal residue" evidence="2">
    <location>
        <position position="1"/>
    </location>
</feature>
<organism evidence="2 3">
    <name type="scientific">Volvox reticuliferus</name>
    <dbReference type="NCBI Taxonomy" id="1737510"/>
    <lineage>
        <taxon>Eukaryota</taxon>
        <taxon>Viridiplantae</taxon>
        <taxon>Chlorophyta</taxon>
        <taxon>core chlorophytes</taxon>
        <taxon>Chlorophyceae</taxon>
        <taxon>CS clade</taxon>
        <taxon>Chlamydomonadales</taxon>
        <taxon>Volvocaceae</taxon>
        <taxon>Volvox</taxon>
    </lineage>
</organism>
<gene>
    <name evidence="2" type="ORF">Vretimale_14576</name>
</gene>
<evidence type="ECO:0000256" key="1">
    <source>
        <dbReference type="SAM" id="MobiDB-lite"/>
    </source>
</evidence>
<accession>A0A8J4LVD4</accession>
<feature type="compositionally biased region" description="Low complexity" evidence="1">
    <location>
        <begin position="21"/>
        <end position="36"/>
    </location>
</feature>
<reference evidence="2" key="1">
    <citation type="journal article" date="2021" name="Proc. Natl. Acad. Sci. U.S.A.">
        <title>Three genomes in the algal genus Volvox reveal the fate of a haploid sex-determining region after a transition to homothallism.</title>
        <authorList>
            <person name="Yamamoto K."/>
            <person name="Hamaji T."/>
            <person name="Kawai-Toyooka H."/>
            <person name="Matsuzaki R."/>
            <person name="Takahashi F."/>
            <person name="Nishimura Y."/>
            <person name="Kawachi M."/>
            <person name="Noguchi H."/>
            <person name="Minakuchi Y."/>
            <person name="Umen J.G."/>
            <person name="Toyoda A."/>
            <person name="Nozaki H."/>
        </authorList>
    </citation>
    <scope>NUCLEOTIDE SEQUENCE</scope>
    <source>
        <strain evidence="2">NIES-3785</strain>
    </source>
</reference>
<comment type="caution">
    <text evidence="2">The sequence shown here is derived from an EMBL/GenBank/DDBJ whole genome shotgun (WGS) entry which is preliminary data.</text>
</comment>
<feature type="compositionally biased region" description="Low complexity" evidence="1">
    <location>
        <begin position="140"/>
        <end position="154"/>
    </location>
</feature>
<feature type="compositionally biased region" description="Polar residues" evidence="1">
    <location>
        <begin position="112"/>
        <end position="131"/>
    </location>
</feature>
<dbReference type="EMBL" id="BNCQ01000036">
    <property type="protein sequence ID" value="GIM10962.1"/>
    <property type="molecule type" value="Genomic_DNA"/>
</dbReference>
<evidence type="ECO:0008006" key="4">
    <source>
        <dbReference type="Google" id="ProtNLM"/>
    </source>
</evidence>
<proteinExistence type="predicted"/>
<protein>
    <recommendedName>
        <fullName evidence="4">F-box domain-containing protein</fullName>
    </recommendedName>
</protein>